<gene>
    <name evidence="1" type="ordered locus">PECL_1816</name>
</gene>
<organism evidence="1 2">
    <name type="scientific">Pediococcus claussenii (strain ATCC BAA-344 / DSM 14800 / JCM 18046 / KCTC 3811 / LMG 21948 / P06)</name>
    <dbReference type="NCBI Taxonomy" id="701521"/>
    <lineage>
        <taxon>Bacteria</taxon>
        <taxon>Bacillati</taxon>
        <taxon>Bacillota</taxon>
        <taxon>Bacilli</taxon>
        <taxon>Lactobacillales</taxon>
        <taxon>Lactobacillaceae</taxon>
        <taxon>Pediococcus</taxon>
    </lineage>
</organism>
<dbReference type="SUPFAM" id="SSF54427">
    <property type="entry name" value="NTF2-like"/>
    <property type="match status" value="1"/>
</dbReference>
<dbReference type="PATRIC" id="fig|701521.8.peg.1717"/>
<dbReference type="STRING" id="701521.PECL_1816"/>
<reference evidence="1 2" key="1">
    <citation type="journal article" date="2012" name="J. Bacteriol.">
        <title>Complete Genome Sequence of the Beer Spoilage Organism Pediococcus claussenii ATCC BAA-344T.</title>
        <authorList>
            <person name="Pittet V."/>
            <person name="Abegunde T."/>
            <person name="Marfleet T."/>
            <person name="Haakensen M."/>
            <person name="Morrow K."/>
            <person name="Jayaprakash T."/>
            <person name="Schroeder K."/>
            <person name="Trost B."/>
            <person name="Byrns S."/>
            <person name="Bergsveinson J."/>
            <person name="Kusalik A."/>
            <person name="Ziola B."/>
        </authorList>
    </citation>
    <scope>NUCLEOTIDE SEQUENCE [LARGE SCALE GENOMIC DNA]</scope>
    <source>
        <strain evidence="1 2">ATCC BAA-344</strain>
    </source>
</reference>
<dbReference type="Proteomes" id="UP000005444">
    <property type="component" value="Chromosome"/>
</dbReference>
<sequence>MAEQLPTAIQKFIDTTNNADSEGFVSVFTTDGSINDWGNEYDGTDRIARWNQTDNIGKQSHFELVNFKDQGANKWLVNLKVTGNGFNGTSPFTFEIEGAKIKSMVISPD</sequence>
<dbReference type="KEGG" id="pce:PECL_1816"/>
<dbReference type="Gene3D" id="3.10.450.50">
    <property type="match status" value="1"/>
</dbReference>
<dbReference type="EMBL" id="CP003137">
    <property type="protein sequence ID" value="AEV96028.1"/>
    <property type="molecule type" value="Genomic_DNA"/>
</dbReference>
<keyword evidence="2" id="KW-1185">Reference proteome</keyword>
<dbReference type="AlphaFoldDB" id="G8PBX0"/>
<accession>G8PBX0</accession>
<dbReference type="eggNOG" id="ENOG5030JWM">
    <property type="taxonomic scope" value="Bacteria"/>
</dbReference>
<dbReference type="InterPro" id="IPR032710">
    <property type="entry name" value="NTF2-like_dom_sf"/>
</dbReference>
<protein>
    <submittedName>
        <fullName evidence="1">Ketosteroid isomerase family protein</fullName>
    </submittedName>
</protein>
<dbReference type="HOGENOM" id="CLU_148715_0_1_9"/>
<name>G8PBX0_PEDCP</name>
<evidence type="ECO:0000313" key="2">
    <source>
        <dbReference type="Proteomes" id="UP000005444"/>
    </source>
</evidence>
<proteinExistence type="predicted"/>
<dbReference type="RefSeq" id="WP_014216222.1">
    <property type="nucleotide sequence ID" value="NC_016605.1"/>
</dbReference>
<dbReference type="GO" id="GO:0016853">
    <property type="term" value="F:isomerase activity"/>
    <property type="evidence" value="ECO:0007669"/>
    <property type="project" value="UniProtKB-KW"/>
</dbReference>
<evidence type="ECO:0000313" key="1">
    <source>
        <dbReference type="EMBL" id="AEV96028.1"/>
    </source>
</evidence>
<keyword evidence="1" id="KW-0413">Isomerase</keyword>